<organism evidence="2 3">
    <name type="scientific">Handelsmanbacteria sp. (strain RIFCSPLOWO2_12_FULL_64_10)</name>
    <dbReference type="NCBI Taxonomy" id="1817868"/>
    <lineage>
        <taxon>Bacteria</taxon>
        <taxon>Candidatus Handelsmaniibacteriota</taxon>
    </lineage>
</organism>
<name>A0A1F6D746_HANXR</name>
<gene>
    <name evidence="2" type="ORF">A3F84_24325</name>
</gene>
<comment type="caution">
    <text evidence="2">The sequence shown here is derived from an EMBL/GenBank/DDBJ whole genome shotgun (WGS) entry which is preliminary data.</text>
</comment>
<dbReference type="Pfam" id="PF26277">
    <property type="entry name" value="DUF8076"/>
    <property type="match status" value="1"/>
</dbReference>
<feature type="domain" description="DUF8076" evidence="1">
    <location>
        <begin position="3"/>
        <end position="133"/>
    </location>
</feature>
<dbReference type="InterPro" id="IPR058389">
    <property type="entry name" value="DUF8076"/>
</dbReference>
<proteinExistence type="predicted"/>
<dbReference type="Proteomes" id="UP000178606">
    <property type="component" value="Unassembled WGS sequence"/>
</dbReference>
<evidence type="ECO:0000313" key="3">
    <source>
        <dbReference type="Proteomes" id="UP000178606"/>
    </source>
</evidence>
<sequence length="141" mass="15887">MPGYHLIEYGTALPEDEGRPSEKIGFLDFLRELSEEEPHIPRLWSVTVFGLEEVLFAAGGEAGVLAWEIHRRLRVAASSLQNRLADVYVVFRGQLQRGEDLWSDYRGARLPMGRIFGAPPPQTDSEGRRFYLASFNLTHGG</sequence>
<evidence type="ECO:0000259" key="1">
    <source>
        <dbReference type="Pfam" id="PF26277"/>
    </source>
</evidence>
<dbReference type="AlphaFoldDB" id="A0A1F6D746"/>
<reference evidence="2 3" key="1">
    <citation type="journal article" date="2016" name="Nat. Commun.">
        <title>Thousands of microbial genomes shed light on interconnected biogeochemical processes in an aquifer system.</title>
        <authorList>
            <person name="Anantharaman K."/>
            <person name="Brown C.T."/>
            <person name="Hug L.A."/>
            <person name="Sharon I."/>
            <person name="Castelle C.J."/>
            <person name="Probst A.J."/>
            <person name="Thomas B.C."/>
            <person name="Singh A."/>
            <person name="Wilkins M.J."/>
            <person name="Karaoz U."/>
            <person name="Brodie E.L."/>
            <person name="Williams K.H."/>
            <person name="Hubbard S.S."/>
            <person name="Banfield J.F."/>
        </authorList>
    </citation>
    <scope>NUCLEOTIDE SEQUENCE [LARGE SCALE GENOMIC DNA]</scope>
    <source>
        <strain evidence="3">RIFCSPLOWO2_12_FULL_64_10</strain>
    </source>
</reference>
<evidence type="ECO:0000313" key="2">
    <source>
        <dbReference type="EMBL" id="OGG57258.1"/>
    </source>
</evidence>
<dbReference type="EMBL" id="MFKF01000004">
    <property type="protein sequence ID" value="OGG57258.1"/>
    <property type="molecule type" value="Genomic_DNA"/>
</dbReference>
<accession>A0A1F6D746</accession>
<protein>
    <recommendedName>
        <fullName evidence="1">DUF8076 domain-containing protein</fullName>
    </recommendedName>
</protein>